<dbReference type="EMBL" id="QYUO01000002">
    <property type="protein sequence ID" value="RJF95471.1"/>
    <property type="molecule type" value="Genomic_DNA"/>
</dbReference>
<proteinExistence type="inferred from homology"/>
<dbReference type="InterPro" id="IPR042100">
    <property type="entry name" value="Bug_dom1"/>
</dbReference>
<dbReference type="InterPro" id="IPR005064">
    <property type="entry name" value="BUG"/>
</dbReference>
<dbReference type="Proteomes" id="UP000265955">
    <property type="component" value="Unassembled WGS sequence"/>
</dbReference>
<dbReference type="Pfam" id="PF03401">
    <property type="entry name" value="TctC"/>
    <property type="match status" value="1"/>
</dbReference>
<organism evidence="3 4">
    <name type="scientific">Noviherbaspirillum saxi</name>
    <dbReference type="NCBI Taxonomy" id="2320863"/>
    <lineage>
        <taxon>Bacteria</taxon>
        <taxon>Pseudomonadati</taxon>
        <taxon>Pseudomonadota</taxon>
        <taxon>Betaproteobacteria</taxon>
        <taxon>Burkholderiales</taxon>
        <taxon>Oxalobacteraceae</taxon>
        <taxon>Noviherbaspirillum</taxon>
    </lineage>
</organism>
<keyword evidence="4" id="KW-1185">Reference proteome</keyword>
<comment type="similarity">
    <text evidence="1">Belongs to the UPF0065 (bug) family.</text>
</comment>
<dbReference type="RefSeq" id="WP_119770620.1">
    <property type="nucleotide sequence ID" value="NZ_QYUO01000002.1"/>
</dbReference>
<sequence>MSSKAIPIQEMLMKSTRYAALGAVAASCMSIALSALPTAAIADAKYPTKPVTLLVPQPPGGDADAISRSLQPKMQEVLGQPIIIDNRAGAAGNIGTAAGAKSAPDGYTVTFVNQSTMAFNPTLYGNPGYKLDQFDPVTLLAAVNLVVVAHPSLPANNLKEFLELARKEPGKYSYGTAGNGSANHLAGEMLKTMAKVDVMHVPYKGGGPALIGVVGGEINTMVAFPLAAIPHIKSGKLKALAVTGAKRSPALPNVPTVAESGVPGYQFESWFGFVVPKGAPADVKNKIHNATVAALKTPQVQERLTASMTEPIGQGANEFASLISRESAQWSQLIRQYNVKVD</sequence>
<evidence type="ECO:0000256" key="1">
    <source>
        <dbReference type="ARBA" id="ARBA00006987"/>
    </source>
</evidence>
<gene>
    <name evidence="3" type="ORF">D3871_18875</name>
</gene>
<evidence type="ECO:0000313" key="4">
    <source>
        <dbReference type="Proteomes" id="UP000265955"/>
    </source>
</evidence>
<dbReference type="SUPFAM" id="SSF53850">
    <property type="entry name" value="Periplasmic binding protein-like II"/>
    <property type="match status" value="1"/>
</dbReference>
<feature type="chain" id="PRO_5017250033" evidence="2">
    <location>
        <begin position="35"/>
        <end position="342"/>
    </location>
</feature>
<dbReference type="Gene3D" id="3.40.190.150">
    <property type="entry name" value="Bordetella uptake gene, domain 1"/>
    <property type="match status" value="1"/>
</dbReference>
<dbReference type="OrthoDB" id="9125369at2"/>
<evidence type="ECO:0000313" key="3">
    <source>
        <dbReference type="EMBL" id="RJF95471.1"/>
    </source>
</evidence>
<dbReference type="PANTHER" id="PTHR42928:SF5">
    <property type="entry name" value="BLR1237 PROTEIN"/>
    <property type="match status" value="1"/>
</dbReference>
<dbReference type="AlphaFoldDB" id="A0A3A3FL69"/>
<dbReference type="Gene3D" id="3.40.190.10">
    <property type="entry name" value="Periplasmic binding protein-like II"/>
    <property type="match status" value="1"/>
</dbReference>
<protein>
    <submittedName>
        <fullName evidence="3">Tripartite tricarboxylate transporter substrate binding protein</fullName>
    </submittedName>
</protein>
<accession>A0A3A3FL69</accession>
<name>A0A3A3FL69_9BURK</name>
<keyword evidence="2" id="KW-0732">Signal</keyword>
<reference evidence="4" key="1">
    <citation type="submission" date="2018-09" db="EMBL/GenBank/DDBJ databases">
        <authorList>
            <person name="Zhu H."/>
        </authorList>
    </citation>
    <scope>NUCLEOTIDE SEQUENCE [LARGE SCALE GENOMIC DNA]</scope>
    <source>
        <strain evidence="4">K1R23-30</strain>
    </source>
</reference>
<comment type="caution">
    <text evidence="3">The sequence shown here is derived from an EMBL/GenBank/DDBJ whole genome shotgun (WGS) entry which is preliminary data.</text>
</comment>
<dbReference type="PIRSF" id="PIRSF017082">
    <property type="entry name" value="YflP"/>
    <property type="match status" value="1"/>
</dbReference>
<dbReference type="PROSITE" id="PS51257">
    <property type="entry name" value="PROKAR_LIPOPROTEIN"/>
    <property type="match status" value="1"/>
</dbReference>
<dbReference type="CDD" id="cd13578">
    <property type="entry name" value="PBP2_Bug27"/>
    <property type="match status" value="1"/>
</dbReference>
<dbReference type="PANTHER" id="PTHR42928">
    <property type="entry name" value="TRICARBOXYLATE-BINDING PROTEIN"/>
    <property type="match status" value="1"/>
</dbReference>
<feature type="signal peptide" evidence="2">
    <location>
        <begin position="1"/>
        <end position="34"/>
    </location>
</feature>
<evidence type="ECO:0000256" key="2">
    <source>
        <dbReference type="SAM" id="SignalP"/>
    </source>
</evidence>